<evidence type="ECO:0000256" key="18">
    <source>
        <dbReference type="ARBA" id="ARBA00023242"/>
    </source>
</evidence>
<keyword evidence="16" id="KW-1015">Disulfide bond</keyword>
<comment type="function">
    <text evidence="23">Required to maintain the Transforming growth factor beta-2 (TGF-beta-2) chain in a latent state during storage in extracellular matrix. Associates non-covalently with TGF-beta-2 and regulates its activation via interaction with 'milieu molecules', such as LTBP1 and LRRC32/GARP, that control activation of TGF-beta-2.</text>
</comment>
<evidence type="ECO:0000256" key="16">
    <source>
        <dbReference type="ARBA" id="ARBA00023157"/>
    </source>
</evidence>
<evidence type="ECO:0000256" key="19">
    <source>
        <dbReference type="ARBA" id="ARBA00023246"/>
    </source>
</evidence>
<dbReference type="SUPFAM" id="SSF57501">
    <property type="entry name" value="Cystine-knot cytokines"/>
    <property type="match status" value="1"/>
</dbReference>
<dbReference type="FunFam" id="2.20.25.10:FF:000015">
    <property type="entry name" value="Multifunctional methyltransferase subunit TRM112-like protein"/>
    <property type="match status" value="1"/>
</dbReference>
<evidence type="ECO:0000256" key="23">
    <source>
        <dbReference type="ARBA" id="ARBA00045656"/>
    </source>
</evidence>
<evidence type="ECO:0000256" key="5">
    <source>
        <dbReference type="ARBA" id="ARBA00006656"/>
    </source>
</evidence>
<evidence type="ECO:0000256" key="14">
    <source>
        <dbReference type="ARBA" id="ARBA00022729"/>
    </source>
</evidence>
<gene>
    <name evidence="30" type="ORF">Q8A67_013490</name>
</gene>
<comment type="function">
    <text evidence="25">Transforming growth factor beta-3: Multifunctional protein that regulates embryogenesis and cell differentiation and is required in various processes such as secondary palate development. Activation into mature form follows different steps: following cleavage of the proprotein in the Golgi apparatus, Latency-associated peptide (LAP) and Transforming growth factor beta-3 (TGF-beta-3) chains remain non-covalently linked rendering TGF-beta-3 inactive during storage in extracellular matrix. At the same time, LAP chain interacts with 'milieu molecules', such as LTBP1 and LRRC32/GARP that control activation of TGF-beta-3 and maintain it in a latent state during storage in extracellular milieus. TGF-beta-3 is released from LAP by integrins: integrin-binding results in distortion of the LAP chain and subsequent release of the active TGF-beta-3. Once activated following release of LAP, TGF-beta-3 acts by binding to TGF-beta receptors (TGFBR1 and TGFBR2), which transduce signal.</text>
</comment>
<evidence type="ECO:0000313" key="30">
    <source>
        <dbReference type="EMBL" id="KAK2890847.1"/>
    </source>
</evidence>
<dbReference type="GO" id="GO:0042127">
    <property type="term" value="P:regulation of cell population proliferation"/>
    <property type="evidence" value="ECO:0007669"/>
    <property type="project" value="TreeGrafter"/>
</dbReference>
<dbReference type="InterPro" id="IPR001111">
    <property type="entry name" value="TGF-b_propeptide"/>
</dbReference>
<dbReference type="Proteomes" id="UP001187343">
    <property type="component" value="Unassembled WGS sequence"/>
</dbReference>
<evidence type="ECO:0000256" key="21">
    <source>
        <dbReference type="ARBA" id="ARBA00034081"/>
    </source>
</evidence>
<protein>
    <recommendedName>
        <fullName evidence="9">Multifunctional methyltransferase subunit TRM112-like protein</fullName>
    </recommendedName>
    <alternativeName>
        <fullName evidence="8">Transforming growth factor beta-2 proprotein</fullName>
    </alternativeName>
    <alternativeName>
        <fullName evidence="7">Transforming growth factor beta-3 proprotein</fullName>
    </alternativeName>
    <alternativeName>
        <fullName evidence="20">tRNA methyltransferase 112 homolog</fullName>
    </alternativeName>
</protein>
<evidence type="ECO:0000256" key="10">
    <source>
        <dbReference type="ARBA" id="ARBA00022490"/>
    </source>
</evidence>
<dbReference type="GO" id="GO:0005654">
    <property type="term" value="C:nucleoplasm"/>
    <property type="evidence" value="ECO:0007669"/>
    <property type="project" value="UniProtKB-SubCell"/>
</dbReference>
<dbReference type="SMART" id="SM00204">
    <property type="entry name" value="TGFB"/>
    <property type="match status" value="1"/>
</dbReference>
<reference evidence="30" key="1">
    <citation type="submission" date="2023-08" db="EMBL/GenBank/DDBJ databases">
        <title>Chromosome-level Genome Assembly of mud carp (Cirrhinus molitorella).</title>
        <authorList>
            <person name="Liu H."/>
        </authorList>
    </citation>
    <scope>NUCLEOTIDE SEQUENCE</scope>
    <source>
        <strain evidence="30">Prfri</strain>
        <tissue evidence="30">Muscle</tissue>
    </source>
</reference>
<dbReference type="GO" id="GO:0048471">
    <property type="term" value="C:perinuclear region of cytoplasm"/>
    <property type="evidence" value="ECO:0007669"/>
    <property type="project" value="UniProtKB-SubCell"/>
</dbReference>
<dbReference type="GO" id="GO:0009888">
    <property type="term" value="P:tissue development"/>
    <property type="evidence" value="ECO:0007669"/>
    <property type="project" value="UniProtKB-ARBA"/>
</dbReference>
<comment type="function">
    <text evidence="1">Transforming growth factor beta-3 proprotein: Precursor of the Latency-associated peptide (LAP) and Transforming growth factor beta-3 (TGF-beta-3) chains, which constitute the regulatory and active subunit of TGF-beta-3, respectively.</text>
</comment>
<dbReference type="PROSITE" id="PS00250">
    <property type="entry name" value="TGF_BETA_1"/>
    <property type="match status" value="1"/>
</dbReference>
<keyword evidence="31" id="KW-1185">Reference proteome</keyword>
<feature type="domain" description="TGF-beta family profile" evidence="29">
    <location>
        <begin position="470"/>
        <end position="585"/>
    </location>
</feature>
<keyword evidence="10" id="KW-0963">Cytoplasm</keyword>
<dbReference type="Pfam" id="PF00019">
    <property type="entry name" value="TGF_beta"/>
    <property type="match status" value="1"/>
</dbReference>
<dbReference type="EMBL" id="JAUYZG010000013">
    <property type="protein sequence ID" value="KAK2890847.1"/>
    <property type="molecule type" value="Genomic_DNA"/>
</dbReference>
<dbReference type="GO" id="GO:0005125">
    <property type="term" value="F:cytokine activity"/>
    <property type="evidence" value="ECO:0007669"/>
    <property type="project" value="TreeGrafter"/>
</dbReference>
<dbReference type="FunFam" id="2.60.120.970:FF:000006">
    <property type="entry name" value="Transforming growth factor beta"/>
    <property type="match status" value="1"/>
</dbReference>
<dbReference type="CDD" id="cd21089">
    <property type="entry name" value="Trm112-like"/>
    <property type="match status" value="1"/>
</dbReference>
<dbReference type="GO" id="GO:0048731">
    <property type="term" value="P:system development"/>
    <property type="evidence" value="ECO:0007669"/>
    <property type="project" value="UniProtKB-ARBA"/>
</dbReference>
<dbReference type="Gene3D" id="2.60.120.970">
    <property type="match status" value="1"/>
</dbReference>
<keyword evidence="17" id="KW-0325">Glycoprotein</keyword>
<evidence type="ECO:0000313" key="31">
    <source>
        <dbReference type="Proteomes" id="UP001187343"/>
    </source>
</evidence>
<comment type="function">
    <text evidence="24">Required to maintain the Transforming growth factor beta-3 (TGF-beta-3) chain in a latent state during storage in extracellular matrix. Associates non-covalently with TGF-beta-3 and regulates its activation via interaction with 'milieu molecules', such as LTBP1 and LRRC32/GARP, that control activation of TGF-beta-3. Interaction with integrins results in distortion of the Latency-associated peptide chain and subsequent release of the active TGF-beta-3.</text>
</comment>
<dbReference type="PANTHER" id="PTHR11848">
    <property type="entry name" value="TGF-BETA FAMILY"/>
    <property type="match status" value="1"/>
</dbReference>
<dbReference type="GO" id="GO:0008083">
    <property type="term" value="F:growth factor activity"/>
    <property type="evidence" value="ECO:0007669"/>
    <property type="project" value="UniProtKB-KW"/>
</dbReference>
<keyword evidence="11" id="KW-0964">Secreted</keyword>
<dbReference type="Gene3D" id="2.20.25.10">
    <property type="match status" value="1"/>
</dbReference>
<organism evidence="30 31">
    <name type="scientific">Cirrhinus molitorella</name>
    <name type="common">mud carp</name>
    <dbReference type="NCBI Taxonomy" id="172907"/>
    <lineage>
        <taxon>Eukaryota</taxon>
        <taxon>Metazoa</taxon>
        <taxon>Chordata</taxon>
        <taxon>Craniata</taxon>
        <taxon>Vertebrata</taxon>
        <taxon>Euteleostomi</taxon>
        <taxon>Actinopterygii</taxon>
        <taxon>Neopterygii</taxon>
        <taxon>Teleostei</taxon>
        <taxon>Ostariophysi</taxon>
        <taxon>Cypriniformes</taxon>
        <taxon>Cyprinidae</taxon>
        <taxon>Labeoninae</taxon>
        <taxon>Labeonini</taxon>
        <taxon>Cirrhinus</taxon>
    </lineage>
</organism>
<evidence type="ECO:0000256" key="13">
    <source>
        <dbReference type="ARBA" id="ARBA00022685"/>
    </source>
</evidence>
<evidence type="ECO:0000256" key="24">
    <source>
        <dbReference type="ARBA" id="ARBA00045988"/>
    </source>
</evidence>
<dbReference type="InterPro" id="IPR015615">
    <property type="entry name" value="TGF-beta-rel"/>
</dbReference>
<name>A0AA88TNG8_9TELE</name>
<comment type="subunit">
    <text evidence="27">Latency-associated peptide: Homodimer; disulfide-linked. Latency-associated peptide: Interacts with Transforming growth factor beta-1 (TGF-beta-1) chain; interaction is non-covalent and maintains (TGF-beta-1) in a latent state; each Latency-associated peptide (LAP) monomer interacts with TGF-beta-1 in the other monomer. Transforming growth factor beta-1: Homodimer; disulfide-linked. Transforming growth factor beta-1: Interacts with TGF-beta receptors (tgfbr1 and tgfbr2), leading to signal transduction. Interacts with EFEMP2.</text>
</comment>
<dbReference type="GO" id="GO:0005615">
    <property type="term" value="C:extracellular space"/>
    <property type="evidence" value="ECO:0007669"/>
    <property type="project" value="InterPro"/>
</dbReference>
<dbReference type="FunFam" id="2.10.90.10:FF:000004">
    <property type="entry name" value="Transforming growth factor beta"/>
    <property type="match status" value="1"/>
</dbReference>
<dbReference type="InterPro" id="IPR005651">
    <property type="entry name" value="Trm112-like"/>
</dbReference>
<evidence type="ECO:0000256" key="26">
    <source>
        <dbReference type="ARBA" id="ARBA00057824"/>
    </source>
</evidence>
<dbReference type="InterPro" id="IPR003940">
    <property type="entry name" value="TGFb2"/>
</dbReference>
<dbReference type="GO" id="GO:0051781">
    <property type="term" value="P:positive regulation of cell division"/>
    <property type="evidence" value="ECO:0007669"/>
    <property type="project" value="UniProtKB-KW"/>
</dbReference>
<dbReference type="Gene3D" id="2.10.90.10">
    <property type="entry name" value="Cystine-knot cytokines"/>
    <property type="match status" value="1"/>
</dbReference>
<dbReference type="Pfam" id="PF00688">
    <property type="entry name" value="TGFb_propeptide"/>
    <property type="match status" value="1"/>
</dbReference>
<keyword evidence="12" id="KW-0272">Extracellular matrix</keyword>
<evidence type="ECO:0000256" key="9">
    <source>
        <dbReference type="ARBA" id="ARBA00019989"/>
    </source>
</evidence>
<evidence type="ECO:0000256" key="1">
    <source>
        <dbReference type="ARBA" id="ARBA00003972"/>
    </source>
</evidence>
<comment type="function">
    <text evidence="26">Required to maintain the Transforming growth factor beta-1 (TGF-beta-1) chain in a latent state during storage in extracellular matrix. Associates non-covalently with TGF-beta-1 and regulates its activation via interaction with 'milieu molecules', such as LTBP1, LRRC32/GARP and LRRC33/NRROS, that control activation of TGF-beta-1. Interaction with integrins (ITGAV:ITGB6 or ITGAV:ITGB8) results in distortion of the Latency-associated peptide chain and subsequent release of the active TGF-beta-1.</text>
</comment>
<evidence type="ECO:0000259" key="29">
    <source>
        <dbReference type="PROSITE" id="PS51362"/>
    </source>
</evidence>
<dbReference type="PRINTS" id="PR01425">
    <property type="entry name" value="TGFBETA2"/>
</dbReference>
<evidence type="ECO:0000256" key="17">
    <source>
        <dbReference type="ARBA" id="ARBA00023180"/>
    </source>
</evidence>
<dbReference type="Pfam" id="PF03966">
    <property type="entry name" value="Trm112p"/>
    <property type="match status" value="1"/>
</dbReference>
<evidence type="ECO:0000256" key="28">
    <source>
        <dbReference type="RuleBase" id="RU000354"/>
    </source>
</evidence>
<comment type="caution">
    <text evidence="30">The sequence shown here is derived from an EMBL/GenBank/DDBJ whole genome shotgun (WGS) entry which is preliminary data.</text>
</comment>
<comment type="function">
    <text evidence="21">Precursor of the Latency-associated peptide (LAP) and Transforming growth factor beta-2 (TGF-beta-2) chains, which constitute the regulatory and active subunit of TGF-beta-2, respectively.</text>
</comment>
<comment type="similarity">
    <text evidence="6">Belongs to the TRM112 family.</text>
</comment>
<evidence type="ECO:0000256" key="12">
    <source>
        <dbReference type="ARBA" id="ARBA00022530"/>
    </source>
</evidence>
<evidence type="ECO:0000256" key="27">
    <source>
        <dbReference type="ARBA" id="ARBA00065283"/>
    </source>
</evidence>
<evidence type="ECO:0000256" key="15">
    <source>
        <dbReference type="ARBA" id="ARBA00023030"/>
    </source>
</evidence>
<evidence type="ECO:0000256" key="4">
    <source>
        <dbReference type="ARBA" id="ARBA00004642"/>
    </source>
</evidence>
<accession>A0AA88TNG8</accession>
<evidence type="ECO:0000256" key="22">
    <source>
        <dbReference type="ARBA" id="ARBA00045470"/>
    </source>
</evidence>
<keyword evidence="19" id="KW-0497">Mitogen</keyword>
<comment type="function">
    <text evidence="22">Multifunctional protein that regulates various processes such as angiogenesis and heart development. Activation into mature form follows different steps: following cleavage of the proprotein in the Golgi apparatus, Latency-associated peptide (LAP) and Transforming growth factor beta-2 (TGF-beta-2) chains remain non-covalently linked rendering TGF-beta-2 inactive during storage in extracellular matrix. At the same time, LAP chain interacts with 'milieu molecules', such as LTBP1 and LRRC32/GARP, that control activation of TGF-beta-2 and maintain it in a latent state during storage in extracellular milieus. Once activated following release of LAP, TGF-beta-2 acts by binding to TGF-beta receptors (TGFBR1 and TGFBR2), which transduce signal.</text>
</comment>
<dbReference type="AlphaFoldDB" id="A0AA88TNG8"/>
<keyword evidence="14" id="KW-0732">Signal</keyword>
<dbReference type="InterPro" id="IPR017948">
    <property type="entry name" value="TGFb_CS"/>
</dbReference>
<keyword evidence="13" id="KW-0165">Cleavage on pair of basic residues</keyword>
<evidence type="ECO:0000256" key="25">
    <source>
        <dbReference type="ARBA" id="ARBA00046153"/>
    </source>
</evidence>
<evidence type="ECO:0000256" key="3">
    <source>
        <dbReference type="ARBA" id="ARBA00004556"/>
    </source>
</evidence>
<dbReference type="GO" id="GO:0005160">
    <property type="term" value="F:transforming growth factor beta receptor binding"/>
    <property type="evidence" value="ECO:0007669"/>
    <property type="project" value="InterPro"/>
</dbReference>
<dbReference type="InterPro" id="IPR001839">
    <property type="entry name" value="TGF-b_C"/>
</dbReference>
<proteinExistence type="inferred from homology"/>
<keyword evidence="15 28" id="KW-0339">Growth factor</keyword>
<evidence type="ECO:0000256" key="2">
    <source>
        <dbReference type="ARBA" id="ARBA00004498"/>
    </source>
</evidence>
<dbReference type="InterPro" id="IPR016319">
    <property type="entry name" value="TGF-beta"/>
</dbReference>
<dbReference type="GO" id="GO:0009887">
    <property type="term" value="P:animal organ morphogenesis"/>
    <property type="evidence" value="ECO:0007669"/>
    <property type="project" value="UniProtKB-ARBA"/>
</dbReference>
<dbReference type="GO" id="GO:0007179">
    <property type="term" value="P:transforming growth factor beta receptor signaling pathway"/>
    <property type="evidence" value="ECO:0007669"/>
    <property type="project" value="TreeGrafter"/>
</dbReference>
<comment type="similarity">
    <text evidence="5 28">Belongs to the TGF-beta family.</text>
</comment>
<evidence type="ECO:0000256" key="6">
    <source>
        <dbReference type="ARBA" id="ARBA00007980"/>
    </source>
</evidence>
<comment type="subcellular location">
    <subcellularLocation>
        <location evidence="3">Cytoplasm</location>
        <location evidence="3">Perinuclear region</location>
    </subcellularLocation>
    <subcellularLocation>
        <location evidence="4">Nucleus</location>
        <location evidence="4">Nucleoplasm</location>
    </subcellularLocation>
    <subcellularLocation>
        <location evidence="2">Secreted</location>
        <location evidence="2">Extracellular space</location>
        <location evidence="2">Extracellular matrix</location>
    </subcellularLocation>
</comment>
<keyword evidence="18" id="KW-0539">Nucleus</keyword>
<dbReference type="PANTHER" id="PTHR11848:SF249">
    <property type="entry name" value="TRANSFORMING GROWTH FACTOR BETA"/>
    <property type="match status" value="1"/>
</dbReference>
<dbReference type="PROSITE" id="PS51362">
    <property type="entry name" value="TGF_BETA_2"/>
    <property type="match status" value="1"/>
</dbReference>
<evidence type="ECO:0000256" key="11">
    <source>
        <dbReference type="ARBA" id="ARBA00022525"/>
    </source>
</evidence>
<dbReference type="PRINTS" id="PR01423">
    <property type="entry name" value="TGFBETA"/>
</dbReference>
<dbReference type="InterPro" id="IPR029034">
    <property type="entry name" value="Cystine-knot_cytokine"/>
</dbReference>
<sequence>MKLLTHNMLTSHVKGVTKGYPLIIKATEVKVNELEFNPQFVSRMIPKLEWSALIQAAEWLEQSQDLPSALIPNYENDEEFLRKVHRILLEVEVIEGCLQCPESGREFPISKAKRLIHLVNTERKERSLRTLGLSHCKRRAQCALPEDIQPIGPGVIEERIHHPTPLICQSTMWFINLTLLVLKLSVSAEGFSTCQSYNLDDHKSKRIEAVRGQILSKLRIRSPPNPEASPPPESVPVEVMLLYNSTKELLKERARQAEAACERESSEEDYYAKEVQRINMMPLRTDTNSINPVPQSPYFRIVGFDVTNVERNSSTLVKAEFRIFRAPNPQARTTEQRVEIYQILRSDDVTAPSQRYIDSRTVEPRAKGAWLSVDVTETVKEWMAFRERNLGLKISVHCPCCTFVPSTNNIVPNKSEELEARFAGIDDDLIKQNRRPGMTKGQIEFSTKTPHLILTLLPTDRLESPTKKNRKKRSAADTSICSRTDQGCCLRSLYIDFRRDLNWKWIHEPKGYKANFCAGNCPYLWSADNHYNMILPLYNKMNPEASASPCCVPQDLEPLTIVYFLGRTPRVEQLSNMVVRSCKCR</sequence>
<evidence type="ECO:0000256" key="8">
    <source>
        <dbReference type="ARBA" id="ARBA00018531"/>
    </source>
</evidence>
<evidence type="ECO:0000256" key="20">
    <source>
        <dbReference type="ARBA" id="ARBA00030516"/>
    </source>
</evidence>
<evidence type="ECO:0000256" key="7">
    <source>
        <dbReference type="ARBA" id="ARBA00013681"/>
    </source>
</evidence>